<feature type="coiled-coil region" evidence="1">
    <location>
        <begin position="26"/>
        <end position="85"/>
    </location>
</feature>
<feature type="domain" description="Band 7" evidence="2">
    <location>
        <begin position="12"/>
        <end position="90"/>
    </location>
</feature>
<evidence type="ECO:0000259" key="2">
    <source>
        <dbReference type="Pfam" id="PF01145"/>
    </source>
</evidence>
<dbReference type="SUPFAM" id="SSF117892">
    <property type="entry name" value="Band 7/SPFH domain"/>
    <property type="match status" value="1"/>
</dbReference>
<dbReference type="OrthoDB" id="1724516at2759"/>
<dbReference type="PANTHER" id="PTHR43327:SF36">
    <property type="entry name" value="HYPERSENSITIVE-INDUCED RESPONSE PROTEIN 1"/>
    <property type="match status" value="1"/>
</dbReference>
<gene>
    <name evidence="3" type="ORF">GIB67_010755</name>
</gene>
<protein>
    <recommendedName>
        <fullName evidence="2">Band 7 domain-containing protein</fullName>
    </recommendedName>
</protein>
<keyword evidence="4" id="KW-1185">Reference proteome</keyword>
<comment type="caution">
    <text evidence="3">The sequence shown here is derived from an EMBL/GenBank/DDBJ whole genome shotgun (WGS) entry which is preliminary data.</text>
</comment>
<keyword evidence="1" id="KW-0175">Coiled coil</keyword>
<evidence type="ECO:0000313" key="3">
    <source>
        <dbReference type="EMBL" id="KAF6139029.1"/>
    </source>
</evidence>
<dbReference type="Gene3D" id="3.30.479.30">
    <property type="entry name" value="Band 7 domain"/>
    <property type="match status" value="1"/>
</dbReference>
<sequence>MRLQIQAYVFYTIRASDPKLILDYAFEQKNKIAKAVEEELKKAMSAYGYEIVHTLIVDIEPNSHMKQAINEINAATRLRITANERAEAEKILQIKRVEEEAKDKYLSGLGIARRHQEIVDGLSDSILGFSVNVQTNKKKTHLFSWV</sequence>
<dbReference type="EMBL" id="JACGCM010002535">
    <property type="protein sequence ID" value="KAF6139029.1"/>
    <property type="molecule type" value="Genomic_DNA"/>
</dbReference>
<organism evidence="3 4">
    <name type="scientific">Kingdonia uniflora</name>
    <dbReference type="NCBI Taxonomy" id="39325"/>
    <lineage>
        <taxon>Eukaryota</taxon>
        <taxon>Viridiplantae</taxon>
        <taxon>Streptophyta</taxon>
        <taxon>Embryophyta</taxon>
        <taxon>Tracheophyta</taxon>
        <taxon>Spermatophyta</taxon>
        <taxon>Magnoliopsida</taxon>
        <taxon>Ranunculales</taxon>
        <taxon>Circaeasteraceae</taxon>
        <taxon>Kingdonia</taxon>
    </lineage>
</organism>
<dbReference type="Pfam" id="PF01145">
    <property type="entry name" value="Band_7"/>
    <property type="match status" value="1"/>
</dbReference>
<name>A0A7J7L8Y1_9MAGN</name>
<reference evidence="3 4" key="1">
    <citation type="journal article" date="2020" name="IScience">
        <title>Genome Sequencing of the Endangered Kingdonia uniflora (Circaeasteraceae, Ranunculales) Reveals Potential Mechanisms of Evolutionary Specialization.</title>
        <authorList>
            <person name="Sun Y."/>
            <person name="Deng T."/>
            <person name="Zhang A."/>
            <person name="Moore M.J."/>
            <person name="Landis J.B."/>
            <person name="Lin N."/>
            <person name="Zhang H."/>
            <person name="Zhang X."/>
            <person name="Huang J."/>
            <person name="Zhang X."/>
            <person name="Sun H."/>
            <person name="Wang H."/>
        </authorList>
    </citation>
    <scope>NUCLEOTIDE SEQUENCE [LARGE SCALE GENOMIC DNA]</scope>
    <source>
        <strain evidence="3">TB1705</strain>
        <tissue evidence="3">Leaf</tissue>
    </source>
</reference>
<accession>A0A7J7L8Y1</accession>
<dbReference type="PANTHER" id="PTHR43327">
    <property type="entry name" value="STOMATIN-LIKE PROTEIN 2, MITOCHONDRIAL"/>
    <property type="match status" value="1"/>
</dbReference>
<dbReference type="InterPro" id="IPR001107">
    <property type="entry name" value="Band_7"/>
</dbReference>
<evidence type="ECO:0000256" key="1">
    <source>
        <dbReference type="SAM" id="Coils"/>
    </source>
</evidence>
<evidence type="ECO:0000313" key="4">
    <source>
        <dbReference type="Proteomes" id="UP000541444"/>
    </source>
</evidence>
<dbReference type="Proteomes" id="UP000541444">
    <property type="component" value="Unassembled WGS sequence"/>
</dbReference>
<dbReference type="AlphaFoldDB" id="A0A7J7L8Y1"/>
<dbReference type="InterPro" id="IPR036013">
    <property type="entry name" value="Band_7/SPFH_dom_sf"/>
</dbReference>
<dbReference type="InterPro" id="IPR050710">
    <property type="entry name" value="Band7/mec-2_domain"/>
</dbReference>
<proteinExistence type="predicted"/>